<evidence type="ECO:0000313" key="3">
    <source>
        <dbReference type="Proteomes" id="UP000630887"/>
    </source>
</evidence>
<evidence type="ECO:0008006" key="4">
    <source>
        <dbReference type="Google" id="ProtNLM"/>
    </source>
</evidence>
<protein>
    <recommendedName>
        <fullName evidence="4">Replication initiation protein</fullName>
    </recommendedName>
</protein>
<dbReference type="AlphaFoldDB" id="A0A8J3L354"/>
<feature type="region of interest" description="Disordered" evidence="1">
    <location>
        <begin position="57"/>
        <end position="102"/>
    </location>
</feature>
<organism evidence="2 3">
    <name type="scientific">Catellatospora coxensis</name>
    <dbReference type="NCBI Taxonomy" id="310354"/>
    <lineage>
        <taxon>Bacteria</taxon>
        <taxon>Bacillati</taxon>
        <taxon>Actinomycetota</taxon>
        <taxon>Actinomycetes</taxon>
        <taxon>Micromonosporales</taxon>
        <taxon>Micromonosporaceae</taxon>
        <taxon>Catellatospora</taxon>
    </lineage>
</organism>
<dbReference type="EMBL" id="BONI01000165">
    <property type="protein sequence ID" value="GIG11630.1"/>
    <property type="molecule type" value="Genomic_DNA"/>
</dbReference>
<proteinExistence type="predicted"/>
<evidence type="ECO:0000313" key="2">
    <source>
        <dbReference type="EMBL" id="GIG11630.1"/>
    </source>
</evidence>
<sequence length="661" mass="72269">MTVPPSRTVPVSGRPADPGLSGPDAASVSGSVSASAAVETVISPVASSLFRVDVEAGSKIAEPGSGGALVRDDHDGLSDPVPDAPGPSPDPVRPRPGSRADRMSMPVARDVLAALAEEHGVCVRPVALRRTDLDTGLTEVIDVPCGARLASKCKPCAEKARKLRRQQIREGWHLTDEPTVTVEAPADDVVALVTTRAHLEFDRAALAYEPMSQVERASQLRDIDDAVTELDEQLSTCRVRGALVPQADAKPKRVRSTRRRTDAVDLPKLPVDARTVGRVYRGKDGKAHRPSTLLTLTLGSHGPVHSALRRGKWVQTCECGVMHAEYDPLIGTPVDPETYDYRRAALDSIHFARVLDRFWQNLRRAAGWNVQYAGAVELQRRLAPHAHFAVRGTVPRALMRQVAAATYHQVWWPQFDRPVYDVNGKVPVWNADAEAYCDPRTGTPLTPWADALDALDADDASPADVVRLGRVDARGIEQGTKDAERAIRYVTKYLTKDLVDDTAVRTDPQQAHFDRLHAELSVLPCSPTCANWLLYGVQPDQAKPGLTPGRCSGKVHQRTTLGFTGRRVLVSRQWSGKTLADHRADNRAWVRTVLSGALAEGEEPADDPHRYHFEMARPDDPDVDSLAVRLMRAVSERRRWHSELREALDPAPPPTALALAA</sequence>
<evidence type="ECO:0000256" key="1">
    <source>
        <dbReference type="SAM" id="MobiDB-lite"/>
    </source>
</evidence>
<name>A0A8J3L354_9ACTN</name>
<dbReference type="InterPro" id="IPR046828">
    <property type="entry name" value="RepSA"/>
</dbReference>
<feature type="region of interest" description="Disordered" evidence="1">
    <location>
        <begin position="1"/>
        <end position="33"/>
    </location>
</feature>
<dbReference type="Pfam" id="PF20199">
    <property type="entry name" value="RepSA"/>
    <property type="match status" value="1"/>
</dbReference>
<accession>A0A8J3L354</accession>
<feature type="compositionally biased region" description="Pro residues" evidence="1">
    <location>
        <begin position="82"/>
        <end position="91"/>
    </location>
</feature>
<keyword evidence="3" id="KW-1185">Reference proteome</keyword>
<dbReference type="Proteomes" id="UP000630887">
    <property type="component" value="Unassembled WGS sequence"/>
</dbReference>
<gene>
    <name evidence="2" type="ORF">Cco03nite_83300</name>
</gene>
<comment type="caution">
    <text evidence="2">The sequence shown here is derived from an EMBL/GenBank/DDBJ whole genome shotgun (WGS) entry which is preliminary data.</text>
</comment>
<reference evidence="2 3" key="1">
    <citation type="submission" date="2021-01" db="EMBL/GenBank/DDBJ databases">
        <title>Whole genome shotgun sequence of Catellatospora coxensis NBRC 107359.</title>
        <authorList>
            <person name="Komaki H."/>
            <person name="Tamura T."/>
        </authorList>
    </citation>
    <scope>NUCLEOTIDE SEQUENCE [LARGE SCALE GENOMIC DNA]</scope>
    <source>
        <strain evidence="2 3">NBRC 107359</strain>
    </source>
</reference>